<reference evidence="2 3" key="1">
    <citation type="submission" date="2024-06" db="EMBL/GenBank/DDBJ databases">
        <title>Genomic Encyclopedia of Type Strains, Phase IV (KMG-IV): sequencing the most valuable type-strain genomes for metagenomic binning, comparative biology and taxonomic classification.</title>
        <authorList>
            <person name="Goeker M."/>
        </authorList>
    </citation>
    <scope>NUCLEOTIDE SEQUENCE [LARGE SCALE GENOMIC DNA]</scope>
    <source>
        <strain evidence="2 3">DSM 29388</strain>
    </source>
</reference>
<dbReference type="EMBL" id="JBEPMO010000007">
    <property type="protein sequence ID" value="MET3731900.1"/>
    <property type="molecule type" value="Genomic_DNA"/>
</dbReference>
<comment type="caution">
    <text evidence="2">The sequence shown here is derived from an EMBL/GenBank/DDBJ whole genome shotgun (WGS) entry which is preliminary data.</text>
</comment>
<dbReference type="PANTHER" id="PTHR37298:SF1">
    <property type="entry name" value="UPF0111 PROTEIN YKAA"/>
    <property type="match status" value="1"/>
</dbReference>
<dbReference type="Proteomes" id="UP001549146">
    <property type="component" value="Unassembled WGS sequence"/>
</dbReference>
<dbReference type="PANTHER" id="PTHR37298">
    <property type="entry name" value="UPF0111 PROTEIN YKAA"/>
    <property type="match status" value="1"/>
</dbReference>
<protein>
    <submittedName>
        <fullName evidence="2">Phosphate transport protein (TIGR00153 family)</fullName>
    </submittedName>
</protein>
<dbReference type="InterPro" id="IPR018445">
    <property type="entry name" value="Put_Phosphate_transp_reg"/>
</dbReference>
<dbReference type="Pfam" id="PF01865">
    <property type="entry name" value="PhoU_div"/>
    <property type="match status" value="1"/>
</dbReference>
<proteinExistence type="inferred from homology"/>
<accession>A0ABV2LTM0</accession>
<evidence type="ECO:0000256" key="1">
    <source>
        <dbReference type="ARBA" id="ARBA00008591"/>
    </source>
</evidence>
<keyword evidence="3" id="KW-1185">Reference proteome</keyword>
<sequence>MSLNSILQFLVPKDKKFFPLFHQHAQILVDMATTLHEAVNVKQEEREPFFNKLGELEVESEKLMATVNFELSKNFLTPFDREDIYALTSKMNEVTDYIDGSASRMRLYQVDKVKKSIRKITEANLEACQQIQKAIKSLEGFKDLKAVLKSCEKINKLENKVDNIYDKEIYEIFNENENVKEIIKYKEVFSALETTTDKCKYVADVLEGISVKHS</sequence>
<dbReference type="Gene3D" id="1.20.58.220">
    <property type="entry name" value="Phosphate transport system protein phou homolog 2, domain 2"/>
    <property type="match status" value="1"/>
</dbReference>
<evidence type="ECO:0000313" key="2">
    <source>
        <dbReference type="EMBL" id="MET3731900.1"/>
    </source>
</evidence>
<dbReference type="RefSeq" id="WP_354508601.1">
    <property type="nucleotide sequence ID" value="NZ_JBEPMO010000007.1"/>
</dbReference>
<dbReference type="InterPro" id="IPR052912">
    <property type="entry name" value="UPF0111_domain"/>
</dbReference>
<organism evidence="2 3">
    <name type="scientific">Moheibacter stercoris</name>
    <dbReference type="NCBI Taxonomy" id="1628251"/>
    <lineage>
        <taxon>Bacteria</taxon>
        <taxon>Pseudomonadati</taxon>
        <taxon>Bacteroidota</taxon>
        <taxon>Flavobacteriia</taxon>
        <taxon>Flavobacteriales</taxon>
        <taxon>Weeksellaceae</taxon>
        <taxon>Moheibacter</taxon>
    </lineage>
</organism>
<gene>
    <name evidence="2" type="ORF">ABID46_001482</name>
</gene>
<evidence type="ECO:0000313" key="3">
    <source>
        <dbReference type="Proteomes" id="UP001549146"/>
    </source>
</evidence>
<name>A0ABV2LTM0_9FLAO</name>
<comment type="similarity">
    <text evidence="1">Belongs to the UPF0111 family.</text>
</comment>
<dbReference type="InterPro" id="IPR038078">
    <property type="entry name" value="PhoU-like_sf"/>
</dbReference>